<gene>
    <name evidence="2" type="ORF">PC117_g26437</name>
</gene>
<organism evidence="2 3">
    <name type="scientific">Phytophthora cactorum</name>
    <dbReference type="NCBI Taxonomy" id="29920"/>
    <lineage>
        <taxon>Eukaryota</taxon>
        <taxon>Sar</taxon>
        <taxon>Stramenopiles</taxon>
        <taxon>Oomycota</taxon>
        <taxon>Peronosporomycetes</taxon>
        <taxon>Peronosporales</taxon>
        <taxon>Peronosporaceae</taxon>
        <taxon>Phytophthora</taxon>
    </lineage>
</organism>
<reference evidence="2" key="1">
    <citation type="submission" date="2018-10" db="EMBL/GenBank/DDBJ databases">
        <title>Effector identification in a new, highly contiguous assembly of the strawberry crown rot pathogen Phytophthora cactorum.</title>
        <authorList>
            <person name="Armitage A.D."/>
            <person name="Nellist C.F."/>
            <person name="Bates H."/>
            <person name="Vickerstaff R.J."/>
            <person name="Harrison R.J."/>
        </authorList>
    </citation>
    <scope>NUCLEOTIDE SEQUENCE</scope>
    <source>
        <strain evidence="2">4040</strain>
    </source>
</reference>
<dbReference type="AlphaFoldDB" id="A0A8T1AFI2"/>
<name>A0A8T1AFI2_9STRA</name>
<evidence type="ECO:0000256" key="1">
    <source>
        <dbReference type="SAM" id="MobiDB-lite"/>
    </source>
</evidence>
<dbReference type="EMBL" id="RCMK01002455">
    <property type="protein sequence ID" value="KAG2881173.1"/>
    <property type="molecule type" value="Genomic_DNA"/>
</dbReference>
<comment type="caution">
    <text evidence="2">The sequence shown here is derived from an EMBL/GenBank/DDBJ whole genome shotgun (WGS) entry which is preliminary data.</text>
</comment>
<protein>
    <submittedName>
        <fullName evidence="2">Uncharacterized protein</fullName>
    </submittedName>
</protein>
<accession>A0A8T1AFI2</accession>
<proteinExistence type="predicted"/>
<feature type="region of interest" description="Disordered" evidence="1">
    <location>
        <begin position="38"/>
        <end position="69"/>
    </location>
</feature>
<sequence>MGEWEASNLATTCSFSMPRLRSLKILRNKLYHSSFPASARANESSKNDHGLQDTLNTTRRFSASRRSRS</sequence>
<evidence type="ECO:0000313" key="3">
    <source>
        <dbReference type="Proteomes" id="UP000736787"/>
    </source>
</evidence>
<evidence type="ECO:0000313" key="2">
    <source>
        <dbReference type="EMBL" id="KAG2881173.1"/>
    </source>
</evidence>
<dbReference type="Proteomes" id="UP000736787">
    <property type="component" value="Unassembled WGS sequence"/>
</dbReference>